<dbReference type="AlphaFoldDB" id="A0A150GGZ8"/>
<keyword evidence="7" id="KW-0739">Sodium transport</keyword>
<dbReference type="InterPro" id="IPR051359">
    <property type="entry name" value="CaCA_antiporter"/>
</dbReference>
<feature type="compositionally biased region" description="Gly residues" evidence="9">
    <location>
        <begin position="298"/>
        <end position="322"/>
    </location>
</feature>
<evidence type="ECO:0000256" key="2">
    <source>
        <dbReference type="ARBA" id="ARBA00022448"/>
    </source>
</evidence>
<evidence type="ECO:0000256" key="8">
    <source>
        <dbReference type="ARBA" id="ARBA00038187"/>
    </source>
</evidence>
<dbReference type="GO" id="GO:0006814">
    <property type="term" value="P:sodium ion transport"/>
    <property type="evidence" value="ECO:0007669"/>
    <property type="project" value="UniProtKB-KW"/>
</dbReference>
<keyword evidence="6 10" id="KW-0472">Membrane</keyword>
<dbReference type="Pfam" id="PF01699">
    <property type="entry name" value="Na_Ca_ex"/>
    <property type="match status" value="2"/>
</dbReference>
<dbReference type="GO" id="GO:0016020">
    <property type="term" value="C:membrane"/>
    <property type="evidence" value="ECO:0007669"/>
    <property type="project" value="UniProtKB-SubCell"/>
</dbReference>
<reference evidence="13" key="1">
    <citation type="journal article" date="2016" name="Nat. Commun.">
        <title>The Gonium pectorale genome demonstrates co-option of cell cycle regulation during the evolution of multicellularity.</title>
        <authorList>
            <person name="Hanschen E.R."/>
            <person name="Marriage T.N."/>
            <person name="Ferris P.J."/>
            <person name="Hamaji T."/>
            <person name="Toyoda A."/>
            <person name="Fujiyama A."/>
            <person name="Neme R."/>
            <person name="Noguchi H."/>
            <person name="Minakuchi Y."/>
            <person name="Suzuki M."/>
            <person name="Kawai-Toyooka H."/>
            <person name="Smith D.R."/>
            <person name="Sparks H."/>
            <person name="Anderson J."/>
            <person name="Bakaric R."/>
            <person name="Luria V."/>
            <person name="Karger A."/>
            <person name="Kirschner M.W."/>
            <person name="Durand P.M."/>
            <person name="Michod R.E."/>
            <person name="Nozaki H."/>
            <person name="Olson B.J."/>
        </authorList>
    </citation>
    <scope>NUCLEOTIDE SEQUENCE [LARGE SCALE GENOMIC DNA]</scope>
    <source>
        <strain evidence="13">NIES-2863</strain>
    </source>
</reference>
<comment type="similarity">
    <text evidence="8">Belongs to the Ca(2+):cation antiporter (CaCA) (TC 2.A.19) family. Cation/calcium exchanger (CCX) subfamily.</text>
</comment>
<protein>
    <recommendedName>
        <fullName evidence="11">Sodium/calcium exchanger membrane region domain-containing protein</fullName>
    </recommendedName>
</protein>
<evidence type="ECO:0000256" key="6">
    <source>
        <dbReference type="ARBA" id="ARBA00023136"/>
    </source>
</evidence>
<feature type="region of interest" description="Disordered" evidence="9">
    <location>
        <begin position="334"/>
        <end position="358"/>
    </location>
</feature>
<dbReference type="PANTHER" id="PTHR12266:SF0">
    <property type="entry name" value="MITOCHONDRIAL SODIUM_CALCIUM EXCHANGER PROTEIN"/>
    <property type="match status" value="1"/>
</dbReference>
<evidence type="ECO:0000256" key="7">
    <source>
        <dbReference type="ARBA" id="ARBA00023201"/>
    </source>
</evidence>
<dbReference type="Gene3D" id="1.20.1420.30">
    <property type="entry name" value="NCX, central ion-binding region"/>
    <property type="match status" value="2"/>
</dbReference>
<evidence type="ECO:0000259" key="11">
    <source>
        <dbReference type="Pfam" id="PF01699"/>
    </source>
</evidence>
<keyword evidence="2" id="KW-0813">Transport</keyword>
<feature type="domain" description="Sodium/calcium exchanger membrane region" evidence="11">
    <location>
        <begin position="9"/>
        <end position="104"/>
    </location>
</feature>
<dbReference type="GO" id="GO:0008324">
    <property type="term" value="F:monoatomic cation transmembrane transporter activity"/>
    <property type="evidence" value="ECO:0007669"/>
    <property type="project" value="TreeGrafter"/>
</dbReference>
<organism evidence="12 13">
    <name type="scientific">Gonium pectorale</name>
    <name type="common">Green alga</name>
    <dbReference type="NCBI Taxonomy" id="33097"/>
    <lineage>
        <taxon>Eukaryota</taxon>
        <taxon>Viridiplantae</taxon>
        <taxon>Chlorophyta</taxon>
        <taxon>core chlorophytes</taxon>
        <taxon>Chlorophyceae</taxon>
        <taxon>CS clade</taxon>
        <taxon>Chlamydomonadales</taxon>
        <taxon>Volvocaceae</taxon>
        <taxon>Gonium</taxon>
    </lineage>
</organism>
<evidence type="ECO:0000256" key="4">
    <source>
        <dbReference type="ARBA" id="ARBA00022989"/>
    </source>
</evidence>
<feature type="domain" description="Sodium/calcium exchanger membrane region" evidence="11">
    <location>
        <begin position="397"/>
        <end position="541"/>
    </location>
</feature>
<dbReference type="InterPro" id="IPR004837">
    <property type="entry name" value="NaCa_Exmemb"/>
</dbReference>
<dbReference type="EMBL" id="LSYV01000024">
    <property type="protein sequence ID" value="KXZ49118.1"/>
    <property type="molecule type" value="Genomic_DNA"/>
</dbReference>
<feature type="region of interest" description="Disordered" evidence="9">
    <location>
        <begin position="216"/>
        <end position="255"/>
    </location>
</feature>
<sequence>MVASTSLFLLWIGILFGLMLVVAERFFCPSLELISEYLRLPPCVAGATLLSFGNGAPDVFTQLAAISQGDGDASSPGAVAMALSEPLGSGLFVGNVVMALVMLWEVGLLAATYLAFMVTTILLSRGDEPVHADPRLHELPHRLRPMDSFFRESFRMPDLSFADSASDAGGGGGNDAEAPLLLRSHSIGGIAAAARRCALASIDEGEGEQLQGAACREENGREGGSDDPRVDAGPECSPGGGCGGGQPYHQPYIPPAPLGLKTDALLEEEEAAWAAAVAGNSPPAAASPPPPTFAELYGGRGGSGGGVDGGSPGSGSGHGGGFWGSALGGGAGDVSVGRRSLGGRSASGLRREGSGRPPGAMQKLWRYVERPGLALLSVFIPRLPPPVPLRRAGVATVVVFAEAMVLLDGSAGELVSAAVALGQVHGISPALLGATLLAWGNSVSDLVSNTTLARDGLPSMAITACFASPLFVLLAGLVTTLTYATRHGNMQLPCDTSLRVLYGAATTILLGWALAVPLLFRFRLSRRVGCLALAAYLAFQAVYITSVMRESH</sequence>
<feature type="compositionally biased region" description="Basic and acidic residues" evidence="9">
    <location>
        <begin position="216"/>
        <end position="232"/>
    </location>
</feature>
<comment type="caution">
    <text evidence="12">The sequence shown here is derived from an EMBL/GenBank/DDBJ whole genome shotgun (WGS) entry which is preliminary data.</text>
</comment>
<gene>
    <name evidence="12" type="ORF">GPECTOR_23g48</name>
</gene>
<proteinExistence type="inferred from homology"/>
<keyword evidence="5" id="KW-0915">Sodium</keyword>
<evidence type="ECO:0000313" key="13">
    <source>
        <dbReference type="Proteomes" id="UP000075714"/>
    </source>
</evidence>
<name>A0A150GGZ8_GONPE</name>
<feature type="region of interest" description="Disordered" evidence="9">
    <location>
        <begin position="280"/>
        <end position="322"/>
    </location>
</feature>
<dbReference type="STRING" id="33097.A0A150GGZ8"/>
<feature type="transmembrane region" description="Helical" evidence="10">
    <location>
        <begin position="91"/>
        <end position="116"/>
    </location>
</feature>
<keyword evidence="7" id="KW-0406">Ion transport</keyword>
<dbReference type="OrthoDB" id="407410at2759"/>
<keyword evidence="13" id="KW-1185">Reference proteome</keyword>
<evidence type="ECO:0000256" key="1">
    <source>
        <dbReference type="ARBA" id="ARBA00004141"/>
    </source>
</evidence>
<evidence type="ECO:0000256" key="10">
    <source>
        <dbReference type="SAM" id="Phobius"/>
    </source>
</evidence>
<dbReference type="PANTHER" id="PTHR12266">
    <property type="entry name" value="NA+/CA2+ K+ INDEPENDENT EXCHANGER"/>
    <property type="match status" value="1"/>
</dbReference>
<evidence type="ECO:0000256" key="3">
    <source>
        <dbReference type="ARBA" id="ARBA00022692"/>
    </source>
</evidence>
<dbReference type="InterPro" id="IPR044880">
    <property type="entry name" value="NCX_ion-bd_dom_sf"/>
</dbReference>
<comment type="subcellular location">
    <subcellularLocation>
        <location evidence="1">Membrane</location>
        <topology evidence="1">Multi-pass membrane protein</topology>
    </subcellularLocation>
</comment>
<feature type="compositionally biased region" description="Low complexity" evidence="9">
    <location>
        <begin position="334"/>
        <end position="348"/>
    </location>
</feature>
<keyword evidence="3 10" id="KW-0812">Transmembrane</keyword>
<accession>A0A150GGZ8</accession>
<feature type="transmembrane region" description="Helical" evidence="10">
    <location>
        <begin position="526"/>
        <end position="545"/>
    </location>
</feature>
<keyword evidence="4 10" id="KW-1133">Transmembrane helix</keyword>
<evidence type="ECO:0000313" key="12">
    <source>
        <dbReference type="EMBL" id="KXZ49118.1"/>
    </source>
</evidence>
<dbReference type="Proteomes" id="UP000075714">
    <property type="component" value="Unassembled WGS sequence"/>
</dbReference>
<feature type="transmembrane region" description="Helical" evidence="10">
    <location>
        <begin position="500"/>
        <end position="520"/>
    </location>
</feature>
<feature type="transmembrane region" description="Helical" evidence="10">
    <location>
        <begin position="459"/>
        <end position="479"/>
    </location>
</feature>
<evidence type="ECO:0000256" key="5">
    <source>
        <dbReference type="ARBA" id="ARBA00023053"/>
    </source>
</evidence>
<evidence type="ECO:0000256" key="9">
    <source>
        <dbReference type="SAM" id="MobiDB-lite"/>
    </source>
</evidence>